<organism evidence="1 2">
    <name type="scientific">Chitinophaga fulva</name>
    <dbReference type="NCBI Taxonomy" id="2728842"/>
    <lineage>
        <taxon>Bacteria</taxon>
        <taxon>Pseudomonadati</taxon>
        <taxon>Bacteroidota</taxon>
        <taxon>Chitinophagia</taxon>
        <taxon>Chitinophagales</taxon>
        <taxon>Chitinophagaceae</taxon>
        <taxon>Chitinophaga</taxon>
    </lineage>
</organism>
<comment type="caution">
    <text evidence="1">The sequence shown here is derived from an EMBL/GenBank/DDBJ whole genome shotgun (WGS) entry which is preliminary data.</text>
</comment>
<protein>
    <submittedName>
        <fullName evidence="1">Uncharacterized protein</fullName>
    </submittedName>
</protein>
<accession>A0A848GRF1</accession>
<dbReference type="RefSeq" id="WP_169226989.1">
    <property type="nucleotide sequence ID" value="NZ_JABBGC010000002.1"/>
</dbReference>
<gene>
    <name evidence="1" type="ORF">HHL17_22250</name>
</gene>
<keyword evidence="2" id="KW-1185">Reference proteome</keyword>
<proteinExistence type="predicted"/>
<sequence length="215" mass="25332">MSTSPLQIQDIRAYYDNSGEYHYFGPDYRRAAPILIEFKKAYPSLEEHHLHELTAILAKRPVDSDHIVAADLLYMYRPIPAVLFEPMIDCAIDYRDPSFNRIFLRPCMKAFGDKAVAEMLHKKFLEGEIIRRIGVASLLYWFWWKNKEDVQVLYETIIAQGNQSDNLVEKYIYNLYVGIESDFPLPKNADELKRMVRDNEKCCQLLRDLNWRMGE</sequence>
<name>A0A848GRF1_9BACT</name>
<reference evidence="1 2" key="1">
    <citation type="submission" date="2020-04" db="EMBL/GenBank/DDBJ databases">
        <title>Chitinophaga sp. G-6-1-13 sp. nov., isolated from soil.</title>
        <authorList>
            <person name="Dahal R.H."/>
            <person name="Chaudhary D.K."/>
        </authorList>
    </citation>
    <scope>NUCLEOTIDE SEQUENCE [LARGE SCALE GENOMIC DNA]</scope>
    <source>
        <strain evidence="1 2">G-6-1-13</strain>
    </source>
</reference>
<dbReference type="Proteomes" id="UP000583266">
    <property type="component" value="Unassembled WGS sequence"/>
</dbReference>
<evidence type="ECO:0000313" key="2">
    <source>
        <dbReference type="Proteomes" id="UP000583266"/>
    </source>
</evidence>
<evidence type="ECO:0000313" key="1">
    <source>
        <dbReference type="EMBL" id="NML39939.1"/>
    </source>
</evidence>
<dbReference type="EMBL" id="JABBGC010000002">
    <property type="protein sequence ID" value="NML39939.1"/>
    <property type="molecule type" value="Genomic_DNA"/>
</dbReference>
<dbReference type="AlphaFoldDB" id="A0A848GRF1"/>